<dbReference type="PANTHER" id="PTHR22835">
    <property type="entry name" value="ZINC FINGER FYVE DOMAIN CONTAINING PROTEIN"/>
    <property type="match status" value="1"/>
</dbReference>
<gene>
    <name evidence="6" type="ORF">HU200_027756</name>
</gene>
<dbReference type="GO" id="GO:0016788">
    <property type="term" value="F:hydrolase activity, acting on ester bonds"/>
    <property type="evidence" value="ECO:0007669"/>
    <property type="project" value="InterPro"/>
</dbReference>
<accession>A0A835ET73</accession>
<dbReference type="AlphaFoldDB" id="A0A835ET73"/>
<dbReference type="Gene3D" id="3.40.50.1110">
    <property type="entry name" value="SGNH hydrolase"/>
    <property type="match status" value="1"/>
</dbReference>
<dbReference type="OrthoDB" id="779507at2759"/>
<dbReference type="InterPro" id="IPR036514">
    <property type="entry name" value="SGNH_hydro_sf"/>
</dbReference>
<evidence type="ECO:0000313" key="7">
    <source>
        <dbReference type="Proteomes" id="UP000636709"/>
    </source>
</evidence>
<evidence type="ECO:0000256" key="1">
    <source>
        <dbReference type="ARBA" id="ARBA00008668"/>
    </source>
</evidence>
<evidence type="ECO:0000256" key="2">
    <source>
        <dbReference type="ARBA" id="ARBA00022729"/>
    </source>
</evidence>
<evidence type="ECO:0000256" key="3">
    <source>
        <dbReference type="ARBA" id="ARBA00022801"/>
    </source>
</evidence>
<evidence type="ECO:0000313" key="6">
    <source>
        <dbReference type="EMBL" id="KAF8714296.1"/>
    </source>
</evidence>
<keyword evidence="3" id="KW-0378">Hydrolase</keyword>
<keyword evidence="7" id="KW-1185">Reference proteome</keyword>
<sequence>MKILAVAVLVLVPCLLPGAHAANHSHKRPFASIFSFGDSYADTGNFVSLAAQLIPLIPFNNLPYGETFFGHPTGRASNGRLILDFIADALGLPFVPPSTAKGQDFSKGANFAVVGATALDLAYFQQQNITSVPPFNTSLSVQLGWFEELLPSLCSSTAGCEDYLGKSLFFMGEFGGSDYVFVLAANKTVEQAKSYVPTIVNGITQGVERLIQLGARRIVVPGILPSGCTPIMLTLYASPNKEDYDRYGCLTKYDGLSRYHDDHLRSQIQALRNKHPYTNIAFAEYNRPVLAFMHRPDTFGFDGSSTLQACCGAGGGDYNYNPIAACGFPGATSCEDPSRVVNWDGIHLTEAAYSDIAWAWLHGPFAEPPIWTLASY</sequence>
<organism evidence="6 7">
    <name type="scientific">Digitaria exilis</name>
    <dbReference type="NCBI Taxonomy" id="1010633"/>
    <lineage>
        <taxon>Eukaryota</taxon>
        <taxon>Viridiplantae</taxon>
        <taxon>Streptophyta</taxon>
        <taxon>Embryophyta</taxon>
        <taxon>Tracheophyta</taxon>
        <taxon>Spermatophyta</taxon>
        <taxon>Magnoliopsida</taxon>
        <taxon>Liliopsida</taxon>
        <taxon>Poales</taxon>
        <taxon>Poaceae</taxon>
        <taxon>PACMAD clade</taxon>
        <taxon>Panicoideae</taxon>
        <taxon>Panicodae</taxon>
        <taxon>Paniceae</taxon>
        <taxon>Anthephorinae</taxon>
        <taxon>Digitaria</taxon>
    </lineage>
</organism>
<dbReference type="Proteomes" id="UP000636709">
    <property type="component" value="Unassembled WGS sequence"/>
</dbReference>
<feature type="signal peptide" evidence="5">
    <location>
        <begin position="1"/>
        <end position="21"/>
    </location>
</feature>
<evidence type="ECO:0008006" key="8">
    <source>
        <dbReference type="Google" id="ProtNLM"/>
    </source>
</evidence>
<feature type="chain" id="PRO_5032777895" description="GDSL esterase/lipase" evidence="5">
    <location>
        <begin position="22"/>
        <end position="376"/>
    </location>
</feature>
<evidence type="ECO:0000256" key="4">
    <source>
        <dbReference type="ARBA" id="ARBA00023180"/>
    </source>
</evidence>
<protein>
    <recommendedName>
        <fullName evidence="8">GDSL esterase/lipase</fullName>
    </recommendedName>
</protein>
<dbReference type="InterPro" id="IPR035669">
    <property type="entry name" value="SGNH_plant_lipase-like"/>
</dbReference>
<evidence type="ECO:0000256" key="5">
    <source>
        <dbReference type="SAM" id="SignalP"/>
    </source>
</evidence>
<proteinExistence type="inferred from homology"/>
<keyword evidence="4" id="KW-0325">Glycoprotein</keyword>
<comment type="caution">
    <text evidence="6">The sequence shown here is derived from an EMBL/GenBank/DDBJ whole genome shotgun (WGS) entry which is preliminary data.</text>
</comment>
<dbReference type="PANTHER" id="PTHR22835:SF681">
    <property type="entry name" value="OS01G0216300 PROTEIN"/>
    <property type="match status" value="1"/>
</dbReference>
<dbReference type="EMBL" id="JACEFO010001735">
    <property type="protein sequence ID" value="KAF8714296.1"/>
    <property type="molecule type" value="Genomic_DNA"/>
</dbReference>
<dbReference type="Pfam" id="PF00657">
    <property type="entry name" value="Lipase_GDSL"/>
    <property type="match status" value="1"/>
</dbReference>
<name>A0A835ET73_9POAL</name>
<keyword evidence="2 5" id="KW-0732">Signal</keyword>
<dbReference type="InterPro" id="IPR001087">
    <property type="entry name" value="GDSL"/>
</dbReference>
<dbReference type="CDD" id="cd01837">
    <property type="entry name" value="SGNH_plant_lipase_like"/>
    <property type="match status" value="1"/>
</dbReference>
<comment type="similarity">
    <text evidence="1">Belongs to the 'GDSL' lipolytic enzyme family.</text>
</comment>
<reference evidence="6" key="1">
    <citation type="submission" date="2020-07" db="EMBL/GenBank/DDBJ databases">
        <title>Genome sequence and genetic diversity analysis of an under-domesticated orphan crop, white fonio (Digitaria exilis).</title>
        <authorList>
            <person name="Bennetzen J.L."/>
            <person name="Chen S."/>
            <person name="Ma X."/>
            <person name="Wang X."/>
            <person name="Yssel A.E.J."/>
            <person name="Chaluvadi S.R."/>
            <person name="Johnson M."/>
            <person name="Gangashetty P."/>
            <person name="Hamidou F."/>
            <person name="Sanogo M.D."/>
            <person name="Zwaenepoel A."/>
            <person name="Wallace J."/>
            <person name="Van De Peer Y."/>
            <person name="Van Deynze A."/>
        </authorList>
    </citation>
    <scope>NUCLEOTIDE SEQUENCE</scope>
    <source>
        <tissue evidence="6">Leaves</tissue>
    </source>
</reference>